<dbReference type="PRINTS" id="PR00368">
    <property type="entry name" value="FADPNR"/>
</dbReference>
<dbReference type="SUPFAM" id="SSF160996">
    <property type="entry name" value="HI0933 insert domain-like"/>
    <property type="match status" value="1"/>
</dbReference>
<dbReference type="Gene3D" id="2.40.30.10">
    <property type="entry name" value="Translation factors"/>
    <property type="match status" value="1"/>
</dbReference>
<dbReference type="InterPro" id="IPR055178">
    <property type="entry name" value="RsdA/BaiN/AoA(So)-like_dom"/>
</dbReference>
<dbReference type="InterPro" id="IPR036188">
    <property type="entry name" value="FAD/NAD-bd_sf"/>
</dbReference>
<dbReference type="NCBIfam" id="TIGR00275">
    <property type="entry name" value="aminoacetone oxidase family FAD-binding enzyme"/>
    <property type="match status" value="1"/>
</dbReference>
<sequence length="442" mass="48055">MIFDVVIVGGGPAGFFAAIHCAQCALALSGTQPRVLIFEAGSQVLGKVRISGGGRCNVTHAAFDLQTFSGRYPRGSRELLGPLSRFGPRETFDWFERRGVKLKVESDRRVFPVSNKSQSIVDALVSEADRLGVQVETNCKVTDVAHEREGDQPLFRVDVAKRGHFSSRRLMLATGASQRALDWAQMLGDHRVVPLVPSLFSFTVCPERHAWLLELAGIAIPEAEVSFAEPSAQPASRATLNGPALKETGPLLISHSGITGPAVLALSAFGARVFCERKYRFTAQLNFIPSFGPFTEVMESWRKSSGRRLGILTRNPFMLPRRLWAALVTKVARIHSTQNYANLSAAEMKRLGDALTRCELHIVGRSPFKEEFVMAGGVDLRDVNMASCESKRVPGLYFGGEVLDVDGVTGGFNLQNAWTTGYCAGVAMGAAIAHPREAPLAK</sequence>
<dbReference type="SUPFAM" id="SSF51905">
    <property type="entry name" value="FAD/NAD(P)-binding domain"/>
    <property type="match status" value="1"/>
</dbReference>
<organism evidence="6 7">
    <name type="scientific">Cyanidioschyzon merolae (strain NIES-3377 / 10D)</name>
    <name type="common">Unicellular red alga</name>
    <dbReference type="NCBI Taxonomy" id="280699"/>
    <lineage>
        <taxon>Eukaryota</taxon>
        <taxon>Rhodophyta</taxon>
        <taxon>Bangiophyceae</taxon>
        <taxon>Cyanidiales</taxon>
        <taxon>Cyanidiaceae</taxon>
        <taxon>Cyanidioschyzon</taxon>
    </lineage>
</organism>
<keyword evidence="2" id="KW-0285">Flavoprotein</keyword>
<proteinExistence type="predicted"/>
<dbReference type="PANTHER" id="PTHR42887:SF2">
    <property type="entry name" value="OS12G0638800 PROTEIN"/>
    <property type="match status" value="1"/>
</dbReference>
<reference evidence="6 7" key="2">
    <citation type="journal article" date="2007" name="BMC Biol.">
        <title>A 100%-complete sequence reveals unusually simple genomic features in the hot-spring red alga Cyanidioschyzon merolae.</title>
        <authorList>
            <person name="Nozaki H."/>
            <person name="Takano H."/>
            <person name="Misumi O."/>
            <person name="Terasawa K."/>
            <person name="Matsuzaki M."/>
            <person name="Maruyama S."/>
            <person name="Nishida K."/>
            <person name="Yagisawa F."/>
            <person name="Yoshida Y."/>
            <person name="Fujiwara T."/>
            <person name="Takio S."/>
            <person name="Tamura K."/>
            <person name="Chung S.J."/>
            <person name="Nakamura S."/>
            <person name="Kuroiwa H."/>
            <person name="Tanaka K."/>
            <person name="Sato N."/>
            <person name="Kuroiwa T."/>
        </authorList>
    </citation>
    <scope>NUCLEOTIDE SEQUENCE [LARGE SCALE GENOMIC DNA]</scope>
    <source>
        <strain evidence="6 7">10D</strain>
    </source>
</reference>
<dbReference type="EMBL" id="AP006499">
    <property type="protein sequence ID" value="BAM82037.1"/>
    <property type="molecule type" value="Genomic_DNA"/>
</dbReference>
<dbReference type="RefSeq" id="XP_005538073.1">
    <property type="nucleotide sequence ID" value="XM_005538016.1"/>
</dbReference>
<dbReference type="Gramene" id="CMQ128CT">
    <property type="protein sequence ID" value="CMQ128CT"/>
    <property type="gene ID" value="CMQ128C"/>
</dbReference>
<dbReference type="Gene3D" id="1.10.8.260">
    <property type="entry name" value="HI0933 insert domain-like"/>
    <property type="match status" value="1"/>
</dbReference>
<protein>
    <recommendedName>
        <fullName evidence="8">Flavoprotein</fullName>
    </recommendedName>
</protein>
<evidence type="ECO:0000259" key="5">
    <source>
        <dbReference type="Pfam" id="PF22780"/>
    </source>
</evidence>
<dbReference type="OMA" id="RCNFTNM"/>
<dbReference type="Proteomes" id="UP000007014">
    <property type="component" value="Chromosome 17"/>
</dbReference>
<keyword evidence="3" id="KW-0274">FAD</keyword>
<dbReference type="Pfam" id="PF03486">
    <property type="entry name" value="HI0933_like"/>
    <property type="match status" value="1"/>
</dbReference>
<feature type="domain" description="RsdA/BaiN/AoA(So)-like insert" evidence="5">
    <location>
        <begin position="196"/>
        <end position="373"/>
    </location>
</feature>
<dbReference type="Pfam" id="PF22780">
    <property type="entry name" value="HI0933_like_1st"/>
    <property type="match status" value="1"/>
</dbReference>
<dbReference type="eggNOG" id="ENOG502QT7P">
    <property type="taxonomic scope" value="Eukaryota"/>
</dbReference>
<evidence type="ECO:0000313" key="6">
    <source>
        <dbReference type="EMBL" id="BAM82037.1"/>
    </source>
</evidence>
<dbReference type="STRING" id="280699.M1VG40"/>
<dbReference type="GeneID" id="16996548"/>
<dbReference type="HOGENOM" id="CLU_025174_0_1_1"/>
<accession>M1VG40</accession>
<evidence type="ECO:0000256" key="3">
    <source>
        <dbReference type="ARBA" id="ARBA00022827"/>
    </source>
</evidence>
<dbReference type="AlphaFoldDB" id="M1VG40"/>
<evidence type="ECO:0000259" key="4">
    <source>
        <dbReference type="Pfam" id="PF03486"/>
    </source>
</evidence>
<evidence type="ECO:0008006" key="8">
    <source>
        <dbReference type="Google" id="ProtNLM"/>
    </source>
</evidence>
<dbReference type="PANTHER" id="PTHR42887">
    <property type="entry name" value="OS12G0638800 PROTEIN"/>
    <property type="match status" value="1"/>
</dbReference>
<name>M1VG40_CYAM1</name>
<dbReference type="InterPro" id="IPR023166">
    <property type="entry name" value="BaiN-like_dom_sf"/>
</dbReference>
<feature type="domain" description="RsdA/BaiN/AoA(So)-like Rossmann fold-like" evidence="4">
    <location>
        <begin position="4"/>
        <end position="426"/>
    </location>
</feature>
<evidence type="ECO:0000313" key="7">
    <source>
        <dbReference type="Proteomes" id="UP000007014"/>
    </source>
</evidence>
<evidence type="ECO:0000256" key="1">
    <source>
        <dbReference type="ARBA" id="ARBA00001974"/>
    </source>
</evidence>
<reference evidence="6 7" key="1">
    <citation type="journal article" date="2004" name="Nature">
        <title>Genome sequence of the ultrasmall unicellular red alga Cyanidioschyzon merolae 10D.</title>
        <authorList>
            <person name="Matsuzaki M."/>
            <person name="Misumi O."/>
            <person name="Shin-i T."/>
            <person name="Maruyama S."/>
            <person name="Takahara M."/>
            <person name="Miyagishima S."/>
            <person name="Mori T."/>
            <person name="Nishida K."/>
            <person name="Yagisawa F."/>
            <person name="Nishida K."/>
            <person name="Yoshida Y."/>
            <person name="Nishimura Y."/>
            <person name="Nakao S."/>
            <person name="Kobayashi T."/>
            <person name="Momoyama Y."/>
            <person name="Higashiyama T."/>
            <person name="Minoda A."/>
            <person name="Sano M."/>
            <person name="Nomoto H."/>
            <person name="Oishi K."/>
            <person name="Hayashi H."/>
            <person name="Ohta F."/>
            <person name="Nishizaka S."/>
            <person name="Haga S."/>
            <person name="Miura S."/>
            <person name="Morishita T."/>
            <person name="Kabeya Y."/>
            <person name="Terasawa K."/>
            <person name="Suzuki Y."/>
            <person name="Ishii Y."/>
            <person name="Asakawa S."/>
            <person name="Takano H."/>
            <person name="Ohta N."/>
            <person name="Kuroiwa H."/>
            <person name="Tanaka K."/>
            <person name="Shimizu N."/>
            <person name="Sugano S."/>
            <person name="Sato N."/>
            <person name="Nozaki H."/>
            <person name="Ogasawara N."/>
            <person name="Kohara Y."/>
            <person name="Kuroiwa T."/>
        </authorList>
    </citation>
    <scope>NUCLEOTIDE SEQUENCE [LARGE SCALE GENOMIC DNA]</scope>
    <source>
        <strain evidence="6 7">10D</strain>
    </source>
</reference>
<comment type="cofactor">
    <cofactor evidence="1">
        <name>FAD</name>
        <dbReference type="ChEBI" id="CHEBI:57692"/>
    </cofactor>
</comment>
<keyword evidence="7" id="KW-1185">Reference proteome</keyword>
<gene>
    <name evidence="6" type="ORF">CYME_CMQ128C</name>
</gene>
<dbReference type="KEGG" id="cme:CYME_CMQ128C"/>
<dbReference type="InterPro" id="IPR004792">
    <property type="entry name" value="BaiN-like"/>
</dbReference>
<evidence type="ECO:0000256" key="2">
    <source>
        <dbReference type="ARBA" id="ARBA00022630"/>
    </source>
</evidence>
<dbReference type="Gene3D" id="3.50.50.60">
    <property type="entry name" value="FAD/NAD(P)-binding domain"/>
    <property type="match status" value="1"/>
</dbReference>
<dbReference type="OrthoDB" id="9930022at2759"/>
<dbReference type="InterPro" id="IPR057661">
    <property type="entry name" value="RsdA/BaiN/AoA(So)_Rossmann"/>
</dbReference>